<dbReference type="KEGG" id="mbas:ALGA_3137"/>
<organism evidence="11 12">
    <name type="scientific">Labilibaculum antarcticum</name>
    <dbReference type="NCBI Taxonomy" id="1717717"/>
    <lineage>
        <taxon>Bacteria</taxon>
        <taxon>Pseudomonadati</taxon>
        <taxon>Bacteroidota</taxon>
        <taxon>Bacteroidia</taxon>
        <taxon>Marinilabiliales</taxon>
        <taxon>Marinifilaceae</taxon>
        <taxon>Labilibaculum</taxon>
    </lineage>
</organism>
<dbReference type="GO" id="GO:0055085">
    <property type="term" value="P:transmembrane transport"/>
    <property type="evidence" value="ECO:0007669"/>
    <property type="project" value="InterPro"/>
</dbReference>
<keyword evidence="6" id="KW-0812">Transmembrane</keyword>
<dbReference type="Gene3D" id="3.30.1150.10">
    <property type="match status" value="1"/>
</dbReference>
<dbReference type="PANTHER" id="PTHR33446">
    <property type="entry name" value="PROTEIN TONB-RELATED"/>
    <property type="match status" value="1"/>
</dbReference>
<gene>
    <name evidence="11" type="ORF">ALGA_3137</name>
</gene>
<keyword evidence="8" id="KW-1133">Transmembrane helix</keyword>
<dbReference type="PROSITE" id="PS52015">
    <property type="entry name" value="TONB_CTD"/>
    <property type="match status" value="1"/>
</dbReference>
<evidence type="ECO:0000256" key="6">
    <source>
        <dbReference type="ARBA" id="ARBA00022692"/>
    </source>
</evidence>
<dbReference type="AlphaFoldDB" id="A0A1Y1CM20"/>
<evidence type="ECO:0000256" key="1">
    <source>
        <dbReference type="ARBA" id="ARBA00004383"/>
    </source>
</evidence>
<dbReference type="SUPFAM" id="SSF48452">
    <property type="entry name" value="TPR-like"/>
    <property type="match status" value="1"/>
</dbReference>
<evidence type="ECO:0000256" key="4">
    <source>
        <dbReference type="ARBA" id="ARBA00022475"/>
    </source>
</evidence>
<dbReference type="InterPro" id="IPR011990">
    <property type="entry name" value="TPR-like_helical_dom_sf"/>
</dbReference>
<keyword evidence="3" id="KW-0813">Transport</keyword>
<evidence type="ECO:0000256" key="8">
    <source>
        <dbReference type="ARBA" id="ARBA00022989"/>
    </source>
</evidence>
<dbReference type="Proteomes" id="UP000218267">
    <property type="component" value="Chromosome"/>
</dbReference>
<keyword evidence="9" id="KW-0472">Membrane</keyword>
<protein>
    <recommendedName>
        <fullName evidence="10">TonB C-terminal domain-containing protein</fullName>
    </recommendedName>
</protein>
<proteinExistence type="inferred from homology"/>
<evidence type="ECO:0000256" key="7">
    <source>
        <dbReference type="ARBA" id="ARBA00022927"/>
    </source>
</evidence>
<keyword evidence="7" id="KW-0653">Protein transport</keyword>
<dbReference type="NCBIfam" id="TIGR01352">
    <property type="entry name" value="tonB_Cterm"/>
    <property type="match status" value="1"/>
</dbReference>
<dbReference type="SUPFAM" id="SSF74653">
    <property type="entry name" value="TolA/TonB C-terminal domain"/>
    <property type="match status" value="1"/>
</dbReference>
<name>A0A1Y1CM20_9BACT</name>
<keyword evidence="5" id="KW-0997">Cell inner membrane</keyword>
<dbReference type="InterPro" id="IPR037682">
    <property type="entry name" value="TonB_C"/>
</dbReference>
<dbReference type="GO" id="GO:0031992">
    <property type="term" value="F:energy transducer activity"/>
    <property type="evidence" value="ECO:0007669"/>
    <property type="project" value="TreeGrafter"/>
</dbReference>
<dbReference type="InterPro" id="IPR006260">
    <property type="entry name" value="TonB/TolA_C"/>
</dbReference>
<reference evidence="11 12" key="1">
    <citation type="journal article" date="2018" name="Mar. Genomics">
        <title>Complete genome sequence of Marinifilaceae bacterium strain SPP2, isolated from the Antarctic marine sediment.</title>
        <authorList>
            <person name="Watanabe M."/>
            <person name="Kojima H."/>
            <person name="Fukui M."/>
        </authorList>
    </citation>
    <scope>NUCLEOTIDE SEQUENCE [LARGE SCALE GENOMIC DNA]</scope>
    <source>
        <strain evidence="11 12">SPP2</strain>
    </source>
</reference>
<reference evidence="12" key="2">
    <citation type="journal article" date="2020" name="Antonie Van Leeuwenhoek">
        <title>Labilibaculum antarcticum sp. nov., a novel facultative anaerobic, psychrotorelant bacterium isolated from marine sediment of Antarctica.</title>
        <authorList>
            <person name="Watanabe M."/>
            <person name="Kojima H."/>
            <person name="Fukui M."/>
        </authorList>
    </citation>
    <scope>NUCLEOTIDE SEQUENCE [LARGE SCALE GENOMIC DNA]</scope>
    <source>
        <strain evidence="12">SPP2</strain>
    </source>
</reference>
<keyword evidence="4" id="KW-1003">Cell membrane</keyword>
<dbReference type="Gene3D" id="1.25.40.10">
    <property type="entry name" value="Tetratricopeptide repeat domain"/>
    <property type="match status" value="1"/>
</dbReference>
<evidence type="ECO:0000313" key="11">
    <source>
        <dbReference type="EMBL" id="BAX81437.1"/>
    </source>
</evidence>
<evidence type="ECO:0000256" key="2">
    <source>
        <dbReference type="ARBA" id="ARBA00006555"/>
    </source>
</evidence>
<accession>A0A1Y1CM20</accession>
<dbReference type="GO" id="GO:0015031">
    <property type="term" value="P:protein transport"/>
    <property type="evidence" value="ECO:0007669"/>
    <property type="project" value="UniProtKB-KW"/>
</dbReference>
<feature type="domain" description="TonB C-terminal" evidence="10">
    <location>
        <begin position="37"/>
        <end position="134"/>
    </location>
</feature>
<evidence type="ECO:0000313" key="12">
    <source>
        <dbReference type="Proteomes" id="UP000218267"/>
    </source>
</evidence>
<evidence type="ECO:0000256" key="5">
    <source>
        <dbReference type="ARBA" id="ARBA00022519"/>
    </source>
</evidence>
<comment type="similarity">
    <text evidence="2">Belongs to the TonB family.</text>
</comment>
<keyword evidence="12" id="KW-1185">Reference proteome</keyword>
<dbReference type="InterPro" id="IPR051045">
    <property type="entry name" value="TonB-dependent_transducer"/>
</dbReference>
<evidence type="ECO:0000256" key="3">
    <source>
        <dbReference type="ARBA" id="ARBA00022448"/>
    </source>
</evidence>
<dbReference type="Pfam" id="PF03544">
    <property type="entry name" value="TonB_C"/>
    <property type="match status" value="1"/>
</dbReference>
<evidence type="ECO:0000256" key="9">
    <source>
        <dbReference type="ARBA" id="ARBA00023136"/>
    </source>
</evidence>
<dbReference type="EMBL" id="AP018042">
    <property type="protein sequence ID" value="BAX81437.1"/>
    <property type="molecule type" value="Genomic_DNA"/>
</dbReference>
<comment type="subcellular location">
    <subcellularLocation>
        <location evidence="1">Cell inner membrane</location>
        <topology evidence="1">Single-pass membrane protein</topology>
        <orientation evidence="1">Periplasmic side</orientation>
    </subcellularLocation>
</comment>
<sequence length="221" mass="25013">MFVVFLSVAQDLTKTRMLGGVDVIPPVFTGIDIIKSNDFGSINDYLEERVQYPEESESRWIEGTTIVQFTVLANGELDDFRVVSSVTSDIDNEVIKVLKLTDGMWSPGKNNGTPVAMEREVSVTFQMENSDHVKLARKFYNRANKRLLKNKPLKALRILNHAIVYQPNDYSILFLRGRTQLIVGNMAGACQDWNRLKSLGSDLGDAYLEKHCEMDDYAVNK</sequence>
<dbReference type="PANTHER" id="PTHR33446:SF2">
    <property type="entry name" value="PROTEIN TONB"/>
    <property type="match status" value="1"/>
</dbReference>
<evidence type="ECO:0000259" key="10">
    <source>
        <dbReference type="PROSITE" id="PS52015"/>
    </source>
</evidence>
<dbReference type="GO" id="GO:0098797">
    <property type="term" value="C:plasma membrane protein complex"/>
    <property type="evidence" value="ECO:0007669"/>
    <property type="project" value="TreeGrafter"/>
</dbReference>